<proteinExistence type="predicted"/>
<dbReference type="eggNOG" id="KOG0573">
    <property type="taxonomic scope" value="Eukaryota"/>
</dbReference>
<feature type="region of interest" description="Disordered" evidence="4">
    <location>
        <begin position="497"/>
        <end position="552"/>
    </location>
</feature>
<dbReference type="InterPro" id="IPR029055">
    <property type="entry name" value="Ntn_hydrolases_N"/>
</dbReference>
<feature type="domain" description="Asparagine synthetase" evidence="6">
    <location>
        <begin position="592"/>
        <end position="685"/>
    </location>
</feature>
<protein>
    <recommendedName>
        <fullName evidence="6">Asparagine synthetase domain-containing protein</fullName>
    </recommendedName>
</protein>
<dbReference type="PANTHER" id="PTHR45937:SF1">
    <property type="entry name" value="ASPARAGINE SYNTHETASE DOMAIN-CONTAINING PROTEIN 1"/>
    <property type="match status" value="1"/>
</dbReference>
<dbReference type="Gene3D" id="3.60.20.10">
    <property type="entry name" value="Glutamine Phosphoribosylpyrophosphate, subunit 1, domain 1"/>
    <property type="match status" value="1"/>
</dbReference>
<dbReference type="AlphaFoldDB" id="E1ZEW6"/>
<feature type="compositionally biased region" description="Basic and acidic residues" evidence="4">
    <location>
        <begin position="507"/>
        <end position="516"/>
    </location>
</feature>
<keyword evidence="3" id="KW-0315">Glutamine amidotransferase</keyword>
<feature type="compositionally biased region" description="Low complexity" evidence="4">
    <location>
        <begin position="531"/>
        <end position="552"/>
    </location>
</feature>
<dbReference type="Gene3D" id="3.40.50.620">
    <property type="entry name" value="HUPs"/>
    <property type="match status" value="1"/>
</dbReference>
<dbReference type="Pfam" id="PF00733">
    <property type="entry name" value="Asn_synthase"/>
    <property type="match status" value="2"/>
</dbReference>
<dbReference type="GeneID" id="17354892"/>
<evidence type="ECO:0000256" key="5">
    <source>
        <dbReference type="SAM" id="SignalP"/>
    </source>
</evidence>
<keyword evidence="5" id="KW-0732">Signal</keyword>
<reference evidence="7 8" key="1">
    <citation type="journal article" date="2010" name="Plant Cell">
        <title>The Chlorella variabilis NC64A genome reveals adaptation to photosymbiosis, coevolution with viruses, and cryptic sex.</title>
        <authorList>
            <person name="Blanc G."/>
            <person name="Duncan G."/>
            <person name="Agarkova I."/>
            <person name="Borodovsky M."/>
            <person name="Gurnon J."/>
            <person name="Kuo A."/>
            <person name="Lindquist E."/>
            <person name="Lucas S."/>
            <person name="Pangilinan J."/>
            <person name="Polle J."/>
            <person name="Salamov A."/>
            <person name="Terry A."/>
            <person name="Yamada T."/>
            <person name="Dunigan D.D."/>
            <person name="Grigoriev I.V."/>
            <person name="Claverie J.M."/>
            <person name="Van Etten J.L."/>
        </authorList>
    </citation>
    <scope>NUCLEOTIDE SEQUENCE [LARGE SCALE GENOMIC DNA]</scope>
    <source>
        <strain evidence="7 8">NC64A</strain>
    </source>
</reference>
<feature type="signal peptide" evidence="5">
    <location>
        <begin position="1"/>
        <end position="16"/>
    </location>
</feature>
<evidence type="ECO:0000256" key="2">
    <source>
        <dbReference type="ARBA" id="ARBA00022888"/>
    </source>
</evidence>
<dbReference type="EMBL" id="GL433844">
    <property type="protein sequence ID" value="EFN55729.1"/>
    <property type="molecule type" value="Genomic_DNA"/>
</dbReference>
<dbReference type="InterPro" id="IPR001962">
    <property type="entry name" value="Asn_synthase"/>
</dbReference>
<sequence>MCGILLIATGLDVLDAGSGEAHSGPEAACPAPADFEEGLRCRGPDLQGCHTVHCGAAVLRCHGSLLQLRGAAPSRSPLLDGATGGVLLFNGQLFPGSGLEVPPLANDAQLLLQALSQAAGDEVPRLLTGLRGPWALVFWQAAERTLWFGRDAIGRRSLLLHLPRPEDGRFMLSSSAPLNPAVPFRGFVELPPGICSLQLPPPAAAGDGGSRSGRAAARYDRHEWTDPGMRRLAEFKRAPELVEPPLGFPLPSAAAGDGRAAATAGQAGAAAAAGGGPPLGVVCDEGEEQRAFELTVDAVMAALRQAVATRCGSIEERQQQSPVAAAGGSGLRGGLQAHGEARQLLQGLQFGSARTGASGPADSGCPAGAASPAAPLAPPLLLLPPAPLLILFSGGVDSSLLAALAHEALPPGAPIDLASICFDGGTSPDRRAALDALQELRAAAPGRTWRLIQVDCRLADVEAARGRLLRLLAPADTVMDLNIGAALWLAARGEGVLSQPEGGEQQQQHEEERQEEQQQQQQRDAPPKSEAAWGGQQQQGAHQPAPAAQQPEAAAAGCRQRCRSAARVVLLGHGADELCGGYGRHRTAFRARGWVGLEEELRLDLGRLWLRNLGRDDRLVADHGREARHPFLDEGLVGAVLGAPLWHVADLRLPPGRGDKRVLRACLRRLGLPRAAERVKRAIQFGSRLAAQTNARDFGGTRRANQRQAGSLRLADVAAAGAAQQAG</sequence>
<evidence type="ECO:0000256" key="3">
    <source>
        <dbReference type="ARBA" id="ARBA00022962"/>
    </source>
</evidence>
<dbReference type="InParanoid" id="E1ZEW6"/>
<evidence type="ECO:0000256" key="4">
    <source>
        <dbReference type="SAM" id="MobiDB-lite"/>
    </source>
</evidence>
<keyword evidence="1" id="KW-0028">Amino-acid biosynthesis</keyword>
<dbReference type="InterPro" id="IPR051857">
    <property type="entry name" value="Asn_synthetase_domain"/>
</dbReference>
<evidence type="ECO:0000259" key="6">
    <source>
        <dbReference type="Pfam" id="PF00733"/>
    </source>
</evidence>
<organism evidence="8">
    <name type="scientific">Chlorella variabilis</name>
    <name type="common">Green alga</name>
    <dbReference type="NCBI Taxonomy" id="554065"/>
    <lineage>
        <taxon>Eukaryota</taxon>
        <taxon>Viridiplantae</taxon>
        <taxon>Chlorophyta</taxon>
        <taxon>core chlorophytes</taxon>
        <taxon>Trebouxiophyceae</taxon>
        <taxon>Chlorellales</taxon>
        <taxon>Chlorellaceae</taxon>
        <taxon>Chlorella clade</taxon>
        <taxon>Chlorella</taxon>
    </lineage>
</organism>
<gene>
    <name evidence="7" type="ORF">CHLNCDRAFT_134057</name>
</gene>
<dbReference type="STRING" id="554065.E1ZEW6"/>
<dbReference type="KEGG" id="cvr:CHLNCDRAFT_134057"/>
<dbReference type="OrthoDB" id="10252281at2759"/>
<evidence type="ECO:0000313" key="8">
    <source>
        <dbReference type="Proteomes" id="UP000008141"/>
    </source>
</evidence>
<dbReference type="OMA" id="VASEWKE"/>
<evidence type="ECO:0000313" key="7">
    <source>
        <dbReference type="EMBL" id="EFN55729.1"/>
    </source>
</evidence>
<dbReference type="Proteomes" id="UP000008141">
    <property type="component" value="Unassembled WGS sequence"/>
</dbReference>
<name>E1ZEW6_CHLVA</name>
<dbReference type="InterPro" id="IPR014729">
    <property type="entry name" value="Rossmann-like_a/b/a_fold"/>
</dbReference>
<feature type="domain" description="Asparagine synthetase" evidence="6">
    <location>
        <begin position="387"/>
        <end position="441"/>
    </location>
</feature>
<accession>E1ZEW6</accession>
<dbReference type="CDD" id="cd01991">
    <property type="entry name" value="Asn_synthase_B_C"/>
    <property type="match status" value="1"/>
</dbReference>
<dbReference type="FunCoup" id="E1ZEW6">
    <property type="interactions" value="1514"/>
</dbReference>
<dbReference type="GO" id="GO:0004066">
    <property type="term" value="F:asparagine synthase (glutamine-hydrolyzing) activity"/>
    <property type="evidence" value="ECO:0007669"/>
    <property type="project" value="InterPro"/>
</dbReference>
<evidence type="ECO:0000256" key="1">
    <source>
        <dbReference type="ARBA" id="ARBA00022605"/>
    </source>
</evidence>
<dbReference type="SUPFAM" id="SSF56235">
    <property type="entry name" value="N-terminal nucleophile aminohydrolases (Ntn hydrolases)"/>
    <property type="match status" value="1"/>
</dbReference>
<feature type="chain" id="PRO_5005672903" description="Asparagine synthetase domain-containing protein" evidence="5">
    <location>
        <begin position="17"/>
        <end position="727"/>
    </location>
</feature>
<dbReference type="PANTHER" id="PTHR45937">
    <property type="entry name" value="ASPARAGINE SYNTHETASE DOMAIN-CONTAINING PROTEIN 1"/>
    <property type="match status" value="1"/>
</dbReference>
<dbReference type="GO" id="GO:0006529">
    <property type="term" value="P:asparagine biosynthetic process"/>
    <property type="evidence" value="ECO:0007669"/>
    <property type="project" value="UniProtKB-KW"/>
</dbReference>
<keyword evidence="2" id="KW-0061">Asparagine biosynthesis</keyword>
<keyword evidence="8" id="KW-1185">Reference proteome</keyword>
<dbReference type="SUPFAM" id="SSF52402">
    <property type="entry name" value="Adenine nucleotide alpha hydrolases-like"/>
    <property type="match status" value="1"/>
</dbReference>
<dbReference type="RefSeq" id="XP_005847831.1">
    <property type="nucleotide sequence ID" value="XM_005847769.1"/>
</dbReference>